<dbReference type="GO" id="GO:0005737">
    <property type="term" value="C:cytoplasm"/>
    <property type="evidence" value="ECO:0007669"/>
    <property type="project" value="TreeGrafter"/>
</dbReference>
<evidence type="ECO:0000256" key="7">
    <source>
        <dbReference type="ARBA" id="ARBA00048782"/>
    </source>
</evidence>
<dbReference type="NCBIfam" id="TIGR00401">
    <property type="entry name" value="msrA"/>
    <property type="match status" value="1"/>
</dbReference>
<organism evidence="9 10">
    <name type="scientific">Eptatretus burgeri</name>
    <name type="common">Inshore hagfish</name>
    <dbReference type="NCBI Taxonomy" id="7764"/>
    <lineage>
        <taxon>Eukaryota</taxon>
        <taxon>Metazoa</taxon>
        <taxon>Chordata</taxon>
        <taxon>Craniata</taxon>
        <taxon>Vertebrata</taxon>
        <taxon>Cyclostomata</taxon>
        <taxon>Myxini</taxon>
        <taxon>Myxiniformes</taxon>
        <taxon>Myxinidae</taxon>
        <taxon>Eptatretinae</taxon>
        <taxon>Eptatretus</taxon>
    </lineage>
</organism>
<dbReference type="Gene3D" id="3.30.1060.10">
    <property type="entry name" value="Peptide methionine sulphoxide reductase MsrA"/>
    <property type="match status" value="1"/>
</dbReference>
<evidence type="ECO:0000313" key="10">
    <source>
        <dbReference type="Proteomes" id="UP000694388"/>
    </source>
</evidence>
<accession>A0A8C4QGT5</accession>
<comment type="catalytic activity">
    <reaction evidence="6">
        <text>L-methionyl-[protein] + [thioredoxin]-disulfide + H2O = L-methionyl-(S)-S-oxide-[protein] + [thioredoxin]-dithiol</text>
        <dbReference type="Rhea" id="RHEA:14217"/>
        <dbReference type="Rhea" id="RHEA-COMP:10698"/>
        <dbReference type="Rhea" id="RHEA-COMP:10700"/>
        <dbReference type="Rhea" id="RHEA-COMP:12313"/>
        <dbReference type="Rhea" id="RHEA-COMP:12315"/>
        <dbReference type="ChEBI" id="CHEBI:15377"/>
        <dbReference type="ChEBI" id="CHEBI:16044"/>
        <dbReference type="ChEBI" id="CHEBI:29950"/>
        <dbReference type="ChEBI" id="CHEBI:44120"/>
        <dbReference type="ChEBI" id="CHEBI:50058"/>
        <dbReference type="EC" id="1.8.4.11"/>
    </reaction>
</comment>
<evidence type="ECO:0000256" key="2">
    <source>
        <dbReference type="ARBA" id="ARBA00012502"/>
    </source>
</evidence>
<feature type="domain" description="Peptide methionine sulphoxide reductase MsrA" evidence="8">
    <location>
        <begin position="44"/>
        <end position="156"/>
    </location>
</feature>
<dbReference type="PANTHER" id="PTHR42799:SF2">
    <property type="entry name" value="MITOCHONDRIAL PEPTIDE METHIONINE SULFOXIDE REDUCTASE"/>
    <property type="match status" value="1"/>
</dbReference>
<dbReference type="AlphaFoldDB" id="A0A8C4QGT5"/>
<sequence length="224" mass="25449">MVSDETAGFTTLAMDCLHTDAMPCLKNTRMMVFSHVGNHAQTRQLEGDTGHAEVVRVVYDPKVIDYQALLKIFWENHNPTQGMRQWADVGSQYRSVLYTYSQEQLAHARSSLAAYQEILSASGSGQITTEILPAPEFYYAEDYHQQYLHKNPKGYCGMKGTGGAYSLKSMRKAQVVLKQMPHHKIQSTKRGRMDLAKRPPMKMRKKECMLTFNPNMVVLSLLLI</sequence>
<dbReference type="InterPro" id="IPR036509">
    <property type="entry name" value="Met_Sox_Rdtase_MsrA_sf"/>
</dbReference>
<dbReference type="SUPFAM" id="SSF55068">
    <property type="entry name" value="Peptide methionine sulfoxide reductase"/>
    <property type="match status" value="1"/>
</dbReference>
<dbReference type="EC" id="1.8.4.11" evidence="2"/>
<dbReference type="GeneTree" id="ENSGT00390000003823"/>
<dbReference type="Ensembl" id="ENSEBUT00000015843.1">
    <property type="protein sequence ID" value="ENSEBUP00000015267.1"/>
    <property type="gene ID" value="ENSEBUG00000009627.1"/>
</dbReference>
<dbReference type="HAMAP" id="MF_01401">
    <property type="entry name" value="MsrA"/>
    <property type="match status" value="1"/>
</dbReference>
<comment type="similarity">
    <text evidence="1">Belongs to the MsrA Met sulfoxide reductase family.</text>
</comment>
<dbReference type="InterPro" id="IPR002569">
    <property type="entry name" value="Met_Sox_Rdtase_MsrA_dom"/>
</dbReference>
<evidence type="ECO:0000256" key="3">
    <source>
        <dbReference type="ARBA" id="ARBA00023002"/>
    </source>
</evidence>
<evidence type="ECO:0000256" key="6">
    <source>
        <dbReference type="ARBA" id="ARBA00047806"/>
    </source>
</evidence>
<dbReference type="GO" id="GO:0034599">
    <property type="term" value="P:cellular response to oxidative stress"/>
    <property type="evidence" value="ECO:0007669"/>
    <property type="project" value="TreeGrafter"/>
</dbReference>
<evidence type="ECO:0000256" key="1">
    <source>
        <dbReference type="ARBA" id="ARBA00005591"/>
    </source>
</evidence>
<evidence type="ECO:0000256" key="5">
    <source>
        <dbReference type="ARBA" id="ARBA00030643"/>
    </source>
</evidence>
<reference evidence="9" key="2">
    <citation type="submission" date="2025-09" db="UniProtKB">
        <authorList>
            <consortium name="Ensembl"/>
        </authorList>
    </citation>
    <scope>IDENTIFICATION</scope>
</reference>
<keyword evidence="10" id="KW-1185">Reference proteome</keyword>
<protein>
    <recommendedName>
        <fullName evidence="2">peptide-methionine (S)-S-oxide reductase</fullName>
        <ecNumber evidence="2">1.8.4.11</ecNumber>
    </recommendedName>
    <alternativeName>
        <fullName evidence="5">Peptide-methionine (S)-S-oxide reductase</fullName>
    </alternativeName>
    <alternativeName>
        <fullName evidence="4">Protein-methionine-S-oxide reductase</fullName>
    </alternativeName>
</protein>
<dbReference type="GO" id="GO:0008113">
    <property type="term" value="F:peptide-methionine (S)-S-oxide reductase activity"/>
    <property type="evidence" value="ECO:0007669"/>
    <property type="project" value="UniProtKB-EC"/>
</dbReference>
<dbReference type="InterPro" id="IPR050162">
    <property type="entry name" value="MsrA_MetSO_reductase"/>
</dbReference>
<proteinExistence type="inferred from homology"/>
<keyword evidence="3" id="KW-0560">Oxidoreductase</keyword>
<dbReference type="Pfam" id="PF01625">
    <property type="entry name" value="PMSR"/>
    <property type="match status" value="1"/>
</dbReference>
<reference evidence="9" key="1">
    <citation type="submission" date="2025-08" db="UniProtKB">
        <authorList>
            <consortium name="Ensembl"/>
        </authorList>
    </citation>
    <scope>IDENTIFICATION</scope>
</reference>
<dbReference type="PANTHER" id="PTHR42799">
    <property type="entry name" value="MITOCHONDRIAL PEPTIDE METHIONINE SULFOXIDE REDUCTASE"/>
    <property type="match status" value="1"/>
</dbReference>
<evidence type="ECO:0000313" key="9">
    <source>
        <dbReference type="Ensembl" id="ENSEBUP00000015267.1"/>
    </source>
</evidence>
<comment type="catalytic activity">
    <reaction evidence="7">
        <text>[thioredoxin]-disulfide + L-methionine + H2O = L-methionine (S)-S-oxide + [thioredoxin]-dithiol</text>
        <dbReference type="Rhea" id="RHEA:19993"/>
        <dbReference type="Rhea" id="RHEA-COMP:10698"/>
        <dbReference type="Rhea" id="RHEA-COMP:10700"/>
        <dbReference type="ChEBI" id="CHEBI:15377"/>
        <dbReference type="ChEBI" id="CHEBI:29950"/>
        <dbReference type="ChEBI" id="CHEBI:50058"/>
        <dbReference type="ChEBI" id="CHEBI:57844"/>
        <dbReference type="ChEBI" id="CHEBI:58772"/>
        <dbReference type="EC" id="1.8.4.11"/>
    </reaction>
</comment>
<name>A0A8C4QGT5_EPTBU</name>
<evidence type="ECO:0000256" key="4">
    <source>
        <dbReference type="ARBA" id="ARBA00030273"/>
    </source>
</evidence>
<dbReference type="Proteomes" id="UP000694388">
    <property type="component" value="Unplaced"/>
</dbReference>
<evidence type="ECO:0000259" key="8">
    <source>
        <dbReference type="Pfam" id="PF01625"/>
    </source>
</evidence>